<dbReference type="Proteomes" id="UP001153954">
    <property type="component" value="Unassembled WGS sequence"/>
</dbReference>
<protein>
    <submittedName>
        <fullName evidence="1">Uncharacterized protein</fullName>
    </submittedName>
</protein>
<proteinExistence type="predicted"/>
<dbReference type="AlphaFoldDB" id="A0AAU9UL40"/>
<dbReference type="SUPFAM" id="SSF48726">
    <property type="entry name" value="Immunoglobulin"/>
    <property type="match status" value="1"/>
</dbReference>
<reference evidence="1" key="1">
    <citation type="submission" date="2022-03" db="EMBL/GenBank/DDBJ databases">
        <authorList>
            <person name="Tunstrom K."/>
        </authorList>
    </citation>
    <scope>NUCLEOTIDE SEQUENCE</scope>
</reference>
<comment type="caution">
    <text evidence="1">The sequence shown here is derived from an EMBL/GenBank/DDBJ whole genome shotgun (WGS) entry which is preliminary data.</text>
</comment>
<evidence type="ECO:0000313" key="1">
    <source>
        <dbReference type="EMBL" id="CAH2098792.1"/>
    </source>
</evidence>
<sequence length="134" mass="14918">MKQRREVPSAQAPLPEQKAFYKKDVQRLSESEPHVQNVRGGSLLALWGARERDAGPYVCVAESGAGTAHRRHLLRVRGMGAAGLVVGRPPASCTDDLRKVAGGSWVKIVENRDIWRELGEELEEDYVQQWTAID</sequence>
<dbReference type="InterPro" id="IPR036179">
    <property type="entry name" value="Ig-like_dom_sf"/>
</dbReference>
<evidence type="ECO:0000313" key="2">
    <source>
        <dbReference type="Proteomes" id="UP001153954"/>
    </source>
</evidence>
<gene>
    <name evidence="1" type="ORF">EEDITHA_LOCUS13871</name>
</gene>
<name>A0AAU9UL40_EUPED</name>
<dbReference type="EMBL" id="CAKOGL010000020">
    <property type="protein sequence ID" value="CAH2098792.1"/>
    <property type="molecule type" value="Genomic_DNA"/>
</dbReference>
<dbReference type="InterPro" id="IPR013783">
    <property type="entry name" value="Ig-like_fold"/>
</dbReference>
<dbReference type="Gene3D" id="2.60.40.10">
    <property type="entry name" value="Immunoglobulins"/>
    <property type="match status" value="1"/>
</dbReference>
<organism evidence="1 2">
    <name type="scientific">Euphydryas editha</name>
    <name type="common">Edith's checkerspot</name>
    <dbReference type="NCBI Taxonomy" id="104508"/>
    <lineage>
        <taxon>Eukaryota</taxon>
        <taxon>Metazoa</taxon>
        <taxon>Ecdysozoa</taxon>
        <taxon>Arthropoda</taxon>
        <taxon>Hexapoda</taxon>
        <taxon>Insecta</taxon>
        <taxon>Pterygota</taxon>
        <taxon>Neoptera</taxon>
        <taxon>Endopterygota</taxon>
        <taxon>Lepidoptera</taxon>
        <taxon>Glossata</taxon>
        <taxon>Ditrysia</taxon>
        <taxon>Papilionoidea</taxon>
        <taxon>Nymphalidae</taxon>
        <taxon>Nymphalinae</taxon>
        <taxon>Euphydryas</taxon>
    </lineage>
</organism>
<keyword evidence="2" id="KW-1185">Reference proteome</keyword>
<accession>A0AAU9UL40</accession>